<protein>
    <recommendedName>
        <fullName evidence="12">Energy-dependent translational throttle protein EttA</fullName>
        <ecNumber evidence="12">3.6.1.-</ecNumber>
    </recommendedName>
    <alternativeName>
        <fullName evidence="12">Translational regulatory factor EttA</fullName>
    </alternativeName>
</protein>
<dbReference type="GO" id="GO:0045900">
    <property type="term" value="P:negative regulation of translational elongation"/>
    <property type="evidence" value="ECO:0007669"/>
    <property type="project" value="UniProtKB-UniRule"/>
</dbReference>
<evidence type="ECO:0000256" key="3">
    <source>
        <dbReference type="ARBA" id="ARBA00022555"/>
    </source>
</evidence>
<dbReference type="GO" id="GO:0043022">
    <property type="term" value="F:ribosome binding"/>
    <property type="evidence" value="ECO:0007669"/>
    <property type="project" value="UniProtKB-UniRule"/>
</dbReference>
<keyword evidence="8 12" id="KW-0067">ATP-binding</keyword>
<gene>
    <name evidence="12" type="primary">ettA</name>
    <name evidence="14" type="ordered locus">Gbro_2026</name>
</gene>
<comment type="caution">
    <text evidence="12">Lacks conserved residue(s) required for the propagation of feature annotation.</text>
</comment>
<dbReference type="EMBL" id="CP001802">
    <property type="protein sequence ID" value="ACY21278.1"/>
    <property type="molecule type" value="Genomic_DNA"/>
</dbReference>
<reference evidence="15" key="1">
    <citation type="submission" date="2009-10" db="EMBL/GenBank/DDBJ databases">
        <title>The complete chromosome of Gordonia bronchialis DSM 43247.</title>
        <authorList>
            <consortium name="US DOE Joint Genome Institute (JGI-PGF)"/>
            <person name="Lucas S."/>
            <person name="Copeland A."/>
            <person name="Lapidus A."/>
            <person name="Glavina del Rio T."/>
            <person name="Dalin E."/>
            <person name="Tice H."/>
            <person name="Bruce D."/>
            <person name="Goodwin L."/>
            <person name="Pitluck S."/>
            <person name="Kyrpides N."/>
            <person name="Mavromatis K."/>
            <person name="Ivanova N."/>
            <person name="Ovchinnikova G."/>
            <person name="Saunders E."/>
            <person name="Brettin T."/>
            <person name="Detter J.C."/>
            <person name="Han C."/>
            <person name="Larimer F."/>
            <person name="Land M."/>
            <person name="Hauser L."/>
            <person name="Markowitz V."/>
            <person name="Cheng J.-F."/>
            <person name="Hugenholtz P."/>
            <person name="Woyke T."/>
            <person name="Wu D."/>
            <person name="Jando M."/>
            <person name="Schneider S."/>
            <person name="Goeker M."/>
            <person name="Klenk H.-P."/>
            <person name="Eisen J.A."/>
        </authorList>
    </citation>
    <scope>NUCLEOTIDE SEQUENCE [LARGE SCALE GENOMIC DNA]</scope>
    <source>
        <strain evidence="15">ATCC 25592 / DSM 43247 / BCRC 13721 / JCM 3198 / KCTC 3076 / NBRC 16047 / NCTC 10667</strain>
    </source>
</reference>
<evidence type="ECO:0000259" key="13">
    <source>
        <dbReference type="PROSITE" id="PS50893"/>
    </source>
</evidence>
<evidence type="ECO:0000256" key="8">
    <source>
        <dbReference type="ARBA" id="ARBA00022840"/>
    </source>
</evidence>
<evidence type="ECO:0000256" key="2">
    <source>
        <dbReference type="ARBA" id="ARBA00022490"/>
    </source>
</evidence>
<dbReference type="NCBIfam" id="TIGR03719">
    <property type="entry name" value="ABC_ABC_ChvD"/>
    <property type="match status" value="1"/>
</dbReference>
<dbReference type="CDD" id="cd03221">
    <property type="entry name" value="ABCF_EF-3"/>
    <property type="match status" value="2"/>
</dbReference>
<dbReference type="PANTHER" id="PTHR43858:SF1">
    <property type="entry name" value="ABC TRANSPORTER-RELATED PROTEIN"/>
    <property type="match status" value="1"/>
</dbReference>
<accession>D0LAG5</accession>
<dbReference type="InterPro" id="IPR027417">
    <property type="entry name" value="P-loop_NTPase"/>
</dbReference>
<dbReference type="Pfam" id="PF00005">
    <property type="entry name" value="ABC_tran"/>
    <property type="match status" value="2"/>
</dbReference>
<evidence type="ECO:0000256" key="1">
    <source>
        <dbReference type="ARBA" id="ARBA00005868"/>
    </source>
</evidence>
<dbReference type="EC" id="3.6.1.-" evidence="12"/>
<comment type="domain">
    <text evidence="12">The arm domain is inserted in the first ABC transporter domain. Probably contacts ribosomal protein L1.</text>
</comment>
<comment type="subcellular location">
    <subcellularLocation>
        <location evidence="12">Cytoplasm</location>
    </subcellularLocation>
    <text evidence="12">Associates with ribosomes and polysomes.</text>
</comment>
<keyword evidence="11 12" id="KW-0648">Protein biosynthesis</keyword>
<evidence type="ECO:0000256" key="6">
    <source>
        <dbReference type="ARBA" id="ARBA00022741"/>
    </source>
</evidence>
<dbReference type="PROSITE" id="PS50893">
    <property type="entry name" value="ABC_TRANSPORTER_2"/>
    <property type="match status" value="2"/>
</dbReference>
<name>D0LAG5_GORB4</name>
<comment type="similarity">
    <text evidence="1 12">Belongs to the ABC transporter superfamily. ABCF family. Translational throttle EttA subfamily.</text>
</comment>
<dbReference type="RefSeq" id="WP_012833836.1">
    <property type="nucleotide sequence ID" value="NC_013441.1"/>
</dbReference>
<evidence type="ECO:0000256" key="7">
    <source>
        <dbReference type="ARBA" id="ARBA00022801"/>
    </source>
</evidence>
<dbReference type="GO" id="GO:0016887">
    <property type="term" value="F:ATP hydrolysis activity"/>
    <property type="evidence" value="ECO:0007669"/>
    <property type="project" value="UniProtKB-UniRule"/>
</dbReference>
<dbReference type="HOGENOM" id="CLU_000604_36_0_11"/>
<dbReference type="GO" id="GO:0005524">
    <property type="term" value="F:ATP binding"/>
    <property type="evidence" value="ECO:0007669"/>
    <property type="project" value="UniProtKB-UniRule"/>
</dbReference>
<evidence type="ECO:0000256" key="4">
    <source>
        <dbReference type="ARBA" id="ARBA00022730"/>
    </source>
</evidence>
<keyword evidence="9 12" id="KW-0810">Translation regulation</keyword>
<keyword evidence="7 12" id="KW-0378">Hydrolase</keyword>
<evidence type="ECO:0000313" key="15">
    <source>
        <dbReference type="Proteomes" id="UP000001219"/>
    </source>
</evidence>
<comment type="catalytic activity">
    <reaction evidence="12">
        <text>ATP + H2O = ADP + phosphate + H(+)</text>
        <dbReference type="Rhea" id="RHEA:13065"/>
        <dbReference type="ChEBI" id="CHEBI:15377"/>
        <dbReference type="ChEBI" id="CHEBI:15378"/>
        <dbReference type="ChEBI" id="CHEBI:30616"/>
        <dbReference type="ChEBI" id="CHEBI:43474"/>
        <dbReference type="ChEBI" id="CHEBI:456216"/>
    </reaction>
</comment>
<dbReference type="InterPro" id="IPR003593">
    <property type="entry name" value="AAA+_ATPase"/>
</dbReference>
<dbReference type="OrthoDB" id="3239744at2"/>
<dbReference type="FunFam" id="3.40.50.300:FF:000011">
    <property type="entry name" value="Putative ABC transporter ATP-binding component"/>
    <property type="match status" value="1"/>
</dbReference>
<dbReference type="KEGG" id="gbr:Gbro_2026"/>
<keyword evidence="15" id="KW-1185">Reference proteome</keyword>
<dbReference type="InterPro" id="IPR022374">
    <property type="entry name" value="EttA"/>
</dbReference>
<dbReference type="InterPro" id="IPR003439">
    <property type="entry name" value="ABC_transporter-like_ATP-bd"/>
</dbReference>
<evidence type="ECO:0000256" key="10">
    <source>
        <dbReference type="ARBA" id="ARBA00022884"/>
    </source>
</evidence>
<dbReference type="SUPFAM" id="SSF52540">
    <property type="entry name" value="P-loop containing nucleoside triphosphate hydrolases"/>
    <property type="match status" value="2"/>
</dbReference>
<dbReference type="HAMAP" id="MF_00847">
    <property type="entry name" value="EttA"/>
    <property type="match status" value="1"/>
</dbReference>
<dbReference type="Pfam" id="PF12848">
    <property type="entry name" value="ABC_tran_Xtn"/>
    <property type="match status" value="1"/>
</dbReference>
<keyword evidence="4 12" id="KW-0699">rRNA-binding</keyword>
<dbReference type="FunFam" id="3.40.50.300:FF:000183">
    <property type="entry name" value="ABC transporter ATP-binding protein yjjK"/>
    <property type="match status" value="1"/>
</dbReference>
<dbReference type="Gene3D" id="3.40.50.300">
    <property type="entry name" value="P-loop containing nucleotide triphosphate hydrolases"/>
    <property type="match status" value="2"/>
</dbReference>
<comment type="subunit">
    <text evidence="12">Monomer. Probably contacts ribosomal proteins L1, L5, L33 and S7, the 16S and 23S rRNA and the P-site containing tRNA(fMet).</text>
</comment>
<evidence type="ECO:0000256" key="5">
    <source>
        <dbReference type="ARBA" id="ARBA00022737"/>
    </source>
</evidence>
<keyword evidence="2 12" id="KW-0963">Cytoplasm</keyword>
<organism evidence="14 15">
    <name type="scientific">Gordonia bronchialis (strain ATCC 25592 / DSM 43247 / BCRC 13721 / JCM 3198 / KCTC 3076 / NBRC 16047 / NCTC 10667)</name>
    <name type="common">Rhodococcus bronchialis</name>
    <dbReference type="NCBI Taxonomy" id="526226"/>
    <lineage>
        <taxon>Bacteria</taxon>
        <taxon>Bacillati</taxon>
        <taxon>Actinomycetota</taxon>
        <taxon>Actinomycetes</taxon>
        <taxon>Mycobacteriales</taxon>
        <taxon>Gordoniaceae</taxon>
        <taxon>Gordonia</taxon>
    </lineage>
</organism>
<dbReference type="eggNOG" id="COG0488">
    <property type="taxonomic scope" value="Bacteria"/>
</dbReference>
<dbReference type="Proteomes" id="UP000001219">
    <property type="component" value="Chromosome"/>
</dbReference>
<feature type="domain" description="ABC transporter" evidence="13">
    <location>
        <begin position="322"/>
        <end position="539"/>
    </location>
</feature>
<dbReference type="GO" id="GO:0006412">
    <property type="term" value="P:translation"/>
    <property type="evidence" value="ECO:0007669"/>
    <property type="project" value="UniProtKB-KW"/>
</dbReference>
<dbReference type="GO" id="GO:0000049">
    <property type="term" value="F:tRNA binding"/>
    <property type="evidence" value="ECO:0007669"/>
    <property type="project" value="UniProtKB-UniRule"/>
</dbReference>
<dbReference type="InterPro" id="IPR017871">
    <property type="entry name" value="ABC_transporter-like_CS"/>
</dbReference>
<dbReference type="STRING" id="526226.Gbro_2026"/>
<evidence type="ECO:0000313" key="14">
    <source>
        <dbReference type="EMBL" id="ACY21278.1"/>
    </source>
</evidence>
<dbReference type="NCBIfam" id="NF008775">
    <property type="entry name" value="PRK11819.1"/>
    <property type="match status" value="1"/>
</dbReference>
<feature type="binding site" evidence="12">
    <location>
        <begin position="38"/>
        <end position="45"/>
    </location>
    <ligand>
        <name>ATP</name>
        <dbReference type="ChEBI" id="CHEBI:30616"/>
        <label>1</label>
    </ligand>
</feature>
<keyword evidence="10 12" id="KW-0694">RNA-binding</keyword>
<proteinExistence type="inferred from homology"/>
<keyword evidence="6 12" id="KW-0547">Nucleotide-binding</keyword>
<dbReference type="InterPro" id="IPR032781">
    <property type="entry name" value="ABC_tran_Xtn"/>
</dbReference>
<sequence length="557" mass="62364">MAEFIYTMKKVRKAHGDKVILDDVTMSFYPGAKIGVVGPNGAGKSSILKIMAGIDQPSNGEAFLDPEATVGILLQEPPLNEEKTVKENVEEGMGEIKVKLDRFNEVAELMATDYSDELMEEMGKLQEDLDNADAWDLDSQLEQAMDALRCPPADSPVTHLSGGERRRVALCKLLLSKPDLLLLDEPTNHLDAESVLWLEQFLASYPGAVLAVTHDRYFLDHVAEWICEVDRGKLIPYQGNYSTYLEKKAERLEVQGKKDQKLQRRLKEELAWVRSGAKARQTKNKARLQRYEEMAAEAEKTRKLDFEEIQIPTPPRLGDVVVEVSHLDKGFEGRVLIKDLSFTLPRNGIVGVIGPNGVGKTTLFKTIVGLEQPDSGTVKVGETVKLSYVDQGRSNIDPKKTVWEVVSDGLDYIEVGQNEMPSRAYVSAFGFKGPDQQKRSEVLSGGERNRLNLALTLKEGGNLILLDEPTNDLDVETLGSLENALEKFPGCAVVISHDRWFLDRTCTHILAWEGNVEEGQWFWFEGNFEAYEANKVERLGADAARPHRVTHRKLTRD</sequence>
<dbReference type="PANTHER" id="PTHR43858">
    <property type="entry name" value="ENERGY-DEPENDENT TRANSLATIONAL THROTTLE PROTEIN ETTA"/>
    <property type="match status" value="1"/>
</dbReference>
<feature type="binding site" evidence="12">
    <location>
        <begin position="354"/>
        <end position="361"/>
    </location>
    <ligand>
        <name>ATP</name>
        <dbReference type="ChEBI" id="CHEBI:30616"/>
        <label>2</label>
    </ligand>
</feature>
<feature type="domain" description="ABC transporter" evidence="13">
    <location>
        <begin position="6"/>
        <end position="256"/>
    </location>
</feature>
<comment type="domain">
    <text evidence="12">The P-site tRNA interaction motif (PtIM domain) probably interacts with the P-site tRNA(fMet) as well as the 23S rRNA.</text>
</comment>
<dbReference type="GO" id="GO:0005737">
    <property type="term" value="C:cytoplasm"/>
    <property type="evidence" value="ECO:0007669"/>
    <property type="project" value="UniProtKB-SubCell"/>
</dbReference>
<evidence type="ECO:0000256" key="11">
    <source>
        <dbReference type="ARBA" id="ARBA00022917"/>
    </source>
</evidence>
<dbReference type="PROSITE" id="PS00211">
    <property type="entry name" value="ABC_TRANSPORTER_1"/>
    <property type="match status" value="2"/>
</dbReference>
<keyword evidence="3 12" id="KW-0820">tRNA-binding</keyword>
<reference evidence="14 15" key="2">
    <citation type="journal article" date="2010" name="Stand. Genomic Sci.">
        <title>Complete genome sequence of Gordonia bronchialis type strain (3410).</title>
        <authorList>
            <person name="Ivanova N."/>
            <person name="Sikorski J."/>
            <person name="Jando M."/>
            <person name="Lapidus A."/>
            <person name="Nolan M."/>
            <person name="Lucas S."/>
            <person name="Del Rio T.G."/>
            <person name="Tice H."/>
            <person name="Copeland A."/>
            <person name="Cheng J.F."/>
            <person name="Chen F."/>
            <person name="Bruce D."/>
            <person name="Goodwin L."/>
            <person name="Pitluck S."/>
            <person name="Mavromatis K."/>
            <person name="Ovchinnikova G."/>
            <person name="Pati A."/>
            <person name="Chen A."/>
            <person name="Palaniappan K."/>
            <person name="Land M."/>
            <person name="Hauser L."/>
            <person name="Chang Y.J."/>
            <person name="Jeffries C.D."/>
            <person name="Chain P."/>
            <person name="Saunders E."/>
            <person name="Han C."/>
            <person name="Detter J.C."/>
            <person name="Brettin T."/>
            <person name="Rohde M."/>
            <person name="Goker M."/>
            <person name="Bristow J."/>
            <person name="Eisen J.A."/>
            <person name="Markowitz V."/>
            <person name="Hugenholtz P."/>
            <person name="Klenk H.P."/>
            <person name="Kyrpides N.C."/>
        </authorList>
    </citation>
    <scope>NUCLEOTIDE SEQUENCE [LARGE SCALE GENOMIC DNA]</scope>
    <source>
        <strain evidence="15">ATCC 25592 / DSM 43247 / BCRC 13721 / JCM 3198 / KCTC 3076 / NBRC 16047 / NCTC 10667</strain>
    </source>
</reference>
<dbReference type="AlphaFoldDB" id="D0LAG5"/>
<dbReference type="SMART" id="SM00382">
    <property type="entry name" value="AAA"/>
    <property type="match status" value="2"/>
</dbReference>
<evidence type="ECO:0000256" key="12">
    <source>
        <dbReference type="HAMAP-Rule" id="MF_00847"/>
    </source>
</evidence>
<keyword evidence="5 12" id="KW-0677">Repeat</keyword>
<dbReference type="GO" id="GO:0019843">
    <property type="term" value="F:rRNA binding"/>
    <property type="evidence" value="ECO:0007669"/>
    <property type="project" value="UniProtKB-UniRule"/>
</dbReference>
<comment type="function">
    <text evidence="12">A translation factor that gates the progression of the 70S ribosomal initiation complex (IC, containing tRNA(fMet) in the P-site) into the translation elongation cycle by using a mechanism sensitive to the ATP/ADP ratio. Binds to the 70S ribosome E-site where it modulates the state of the translating ribosome during subunit translocation. ATP hydrolysis probably frees it from the ribosome, which can enter the elongation phase.</text>
</comment>
<evidence type="ECO:0000256" key="9">
    <source>
        <dbReference type="ARBA" id="ARBA00022845"/>
    </source>
</evidence>